<gene>
    <name evidence="2" type="ORF">PPYR_02119</name>
</gene>
<organism evidence="2 3">
    <name type="scientific">Photinus pyralis</name>
    <name type="common">Common eastern firefly</name>
    <name type="synonym">Lampyris pyralis</name>
    <dbReference type="NCBI Taxonomy" id="7054"/>
    <lineage>
        <taxon>Eukaryota</taxon>
        <taxon>Metazoa</taxon>
        <taxon>Ecdysozoa</taxon>
        <taxon>Arthropoda</taxon>
        <taxon>Hexapoda</taxon>
        <taxon>Insecta</taxon>
        <taxon>Pterygota</taxon>
        <taxon>Neoptera</taxon>
        <taxon>Endopterygota</taxon>
        <taxon>Coleoptera</taxon>
        <taxon>Polyphaga</taxon>
        <taxon>Elateriformia</taxon>
        <taxon>Elateroidea</taxon>
        <taxon>Lampyridae</taxon>
        <taxon>Lampyrinae</taxon>
        <taxon>Photinus</taxon>
    </lineage>
</organism>
<dbReference type="EMBL" id="VVIM01000001">
    <property type="protein sequence ID" value="KAB0805149.1"/>
    <property type="molecule type" value="Genomic_DNA"/>
</dbReference>
<dbReference type="Proteomes" id="UP000327044">
    <property type="component" value="Unassembled WGS sequence"/>
</dbReference>
<evidence type="ECO:0000313" key="2">
    <source>
        <dbReference type="EMBL" id="KAB0805149.1"/>
    </source>
</evidence>
<dbReference type="InParanoid" id="A0A5N4B6C5"/>
<accession>A0A5N4B6C5</accession>
<feature type="domain" description="DUF5641" evidence="1">
    <location>
        <begin position="1"/>
        <end position="51"/>
    </location>
</feature>
<evidence type="ECO:0000313" key="3">
    <source>
        <dbReference type="Proteomes" id="UP000327044"/>
    </source>
</evidence>
<dbReference type="AlphaFoldDB" id="A0A5N4B6C5"/>
<dbReference type="Pfam" id="PF18701">
    <property type="entry name" value="DUF5641"/>
    <property type="match status" value="1"/>
</dbReference>
<reference evidence="2 3" key="1">
    <citation type="journal article" date="2018" name="Elife">
        <title>Firefly genomes illuminate parallel origins of bioluminescence in beetles.</title>
        <authorList>
            <person name="Fallon T.R."/>
            <person name="Lower S.E."/>
            <person name="Chang C.H."/>
            <person name="Bessho-Uehara M."/>
            <person name="Martin G.J."/>
            <person name="Bewick A.J."/>
            <person name="Behringer M."/>
            <person name="Debat H.J."/>
            <person name="Wong I."/>
            <person name="Day J.C."/>
            <person name="Suvorov A."/>
            <person name="Silva C.J."/>
            <person name="Stanger-Hall K.F."/>
            <person name="Hall D.W."/>
            <person name="Schmitz R.J."/>
            <person name="Nelson D.R."/>
            <person name="Lewis S.M."/>
            <person name="Shigenobu S."/>
            <person name="Bybee S.M."/>
            <person name="Larracuente A.M."/>
            <person name="Oba Y."/>
            <person name="Weng J.K."/>
        </authorList>
    </citation>
    <scope>NUCLEOTIDE SEQUENCE [LARGE SCALE GENOMIC DNA]</scope>
    <source>
        <strain evidence="2">1611_PpyrPB1</strain>
        <tissue evidence="2">Whole body</tissue>
    </source>
</reference>
<feature type="non-terminal residue" evidence="2">
    <location>
        <position position="59"/>
    </location>
</feature>
<keyword evidence="3" id="KW-1185">Reference proteome</keyword>
<evidence type="ECO:0000259" key="1">
    <source>
        <dbReference type="Pfam" id="PF18701"/>
    </source>
</evidence>
<proteinExistence type="predicted"/>
<sequence>MQQRPKGKSTWQSNIKPGALVILKEENLPPLQRRLGRVEKTFPGNDGVVRVPSDCENRE</sequence>
<comment type="caution">
    <text evidence="2">The sequence shown here is derived from an EMBL/GenBank/DDBJ whole genome shotgun (WGS) entry which is preliminary data.</text>
</comment>
<dbReference type="InterPro" id="IPR040676">
    <property type="entry name" value="DUF5641"/>
</dbReference>
<name>A0A5N4B6C5_PHOPY</name>
<protein>
    <recommendedName>
        <fullName evidence="1">DUF5641 domain-containing protein</fullName>
    </recommendedName>
</protein>